<dbReference type="GO" id="GO:0016787">
    <property type="term" value="F:hydrolase activity"/>
    <property type="evidence" value="ECO:0007669"/>
    <property type="project" value="UniProtKB-KW"/>
</dbReference>
<name>A0ABN3L4T5_9ACTN</name>
<organism evidence="1 2">
    <name type="scientific">Streptomyces thermolineatus</name>
    <dbReference type="NCBI Taxonomy" id="44033"/>
    <lineage>
        <taxon>Bacteria</taxon>
        <taxon>Bacillati</taxon>
        <taxon>Actinomycetota</taxon>
        <taxon>Actinomycetes</taxon>
        <taxon>Kitasatosporales</taxon>
        <taxon>Streptomycetaceae</taxon>
        <taxon>Streptomyces</taxon>
    </lineage>
</organism>
<accession>A0ABN3L4T5</accession>
<dbReference type="EMBL" id="BAAATA010000004">
    <property type="protein sequence ID" value="GAA2476414.1"/>
    <property type="molecule type" value="Genomic_DNA"/>
</dbReference>
<dbReference type="PANTHER" id="PTHR10000">
    <property type="entry name" value="PHOSPHOSERINE PHOSPHATASE"/>
    <property type="match status" value="1"/>
</dbReference>
<gene>
    <name evidence="1" type="ORF">GCM10010406_10720</name>
</gene>
<dbReference type="RefSeq" id="WP_344381935.1">
    <property type="nucleotide sequence ID" value="NZ_BAAATA010000004.1"/>
</dbReference>
<dbReference type="Gene3D" id="3.40.50.1000">
    <property type="entry name" value="HAD superfamily/HAD-like"/>
    <property type="match status" value="1"/>
</dbReference>
<sequence>MTSAIRPLSPGALSGSRTTRVIATDLDGTLLRDDKTVSPRTVAALAAAEKAGIDVLFVTGRPTRWMHVVSGHTARHGVAICANGAAVYDLHNDTVLQAYPLPEARALAVVAALREAVPGSSFAVERLGGFHHEPDYPPLDPGPDAVVAPVEELLAVDEAAPVLKLLAKHPAIDPDEFLAAARAAAGEHAEFTRSSPSALLEVSGQGVSKASTLARWCRQRGVRQEEVVAFGDMPNDLPMLGWAGTAYAVANAHPEVLAATVHHTAANEQDGVAVVIERILAGLAG</sequence>
<comment type="caution">
    <text evidence="1">The sequence shown here is derived from an EMBL/GenBank/DDBJ whole genome shotgun (WGS) entry which is preliminary data.</text>
</comment>
<dbReference type="Pfam" id="PF08282">
    <property type="entry name" value="Hydrolase_3"/>
    <property type="match status" value="1"/>
</dbReference>
<dbReference type="NCBIfam" id="TIGR00099">
    <property type="entry name" value="Cof-subfamily"/>
    <property type="match status" value="1"/>
</dbReference>
<protein>
    <submittedName>
        <fullName evidence="1">HAD family hydrolase</fullName>
    </submittedName>
</protein>
<dbReference type="InterPro" id="IPR036412">
    <property type="entry name" value="HAD-like_sf"/>
</dbReference>
<dbReference type="Gene3D" id="3.30.1240.10">
    <property type="match status" value="1"/>
</dbReference>
<keyword evidence="1" id="KW-0378">Hydrolase</keyword>
<reference evidence="1 2" key="1">
    <citation type="journal article" date="2019" name="Int. J. Syst. Evol. Microbiol.">
        <title>The Global Catalogue of Microorganisms (GCM) 10K type strain sequencing project: providing services to taxonomists for standard genome sequencing and annotation.</title>
        <authorList>
            <consortium name="The Broad Institute Genomics Platform"/>
            <consortium name="The Broad Institute Genome Sequencing Center for Infectious Disease"/>
            <person name="Wu L."/>
            <person name="Ma J."/>
        </authorList>
    </citation>
    <scope>NUCLEOTIDE SEQUENCE [LARGE SCALE GENOMIC DNA]</scope>
    <source>
        <strain evidence="1 2">JCM 6307</strain>
    </source>
</reference>
<dbReference type="InterPro" id="IPR000150">
    <property type="entry name" value="Cof"/>
</dbReference>
<keyword evidence="2" id="KW-1185">Reference proteome</keyword>
<evidence type="ECO:0000313" key="1">
    <source>
        <dbReference type="EMBL" id="GAA2476414.1"/>
    </source>
</evidence>
<dbReference type="Proteomes" id="UP001501358">
    <property type="component" value="Unassembled WGS sequence"/>
</dbReference>
<dbReference type="SUPFAM" id="SSF56784">
    <property type="entry name" value="HAD-like"/>
    <property type="match status" value="1"/>
</dbReference>
<dbReference type="PANTHER" id="PTHR10000:SF8">
    <property type="entry name" value="HAD SUPERFAMILY HYDROLASE-LIKE, TYPE 3"/>
    <property type="match status" value="1"/>
</dbReference>
<evidence type="ECO:0000313" key="2">
    <source>
        <dbReference type="Proteomes" id="UP001501358"/>
    </source>
</evidence>
<proteinExistence type="predicted"/>
<dbReference type="InterPro" id="IPR023214">
    <property type="entry name" value="HAD_sf"/>
</dbReference>